<dbReference type="EC" id="3.-.-.-" evidence="1"/>
<protein>
    <submittedName>
        <fullName evidence="1">Metal-dependent hydrolase</fullName>
        <ecNumber evidence="1">3.-.-.-</ecNumber>
    </submittedName>
</protein>
<dbReference type="PANTHER" id="PTHR39456:SF1">
    <property type="entry name" value="METAL-DEPENDENT HYDROLASE"/>
    <property type="match status" value="1"/>
</dbReference>
<gene>
    <name evidence="1" type="ORF">ACFPET_14660</name>
</gene>
<comment type="caution">
    <text evidence="1">The sequence shown here is derived from an EMBL/GenBank/DDBJ whole genome shotgun (WGS) entry which is preliminary data.</text>
</comment>
<dbReference type="InterPro" id="IPR016516">
    <property type="entry name" value="UCP07580"/>
</dbReference>
<keyword evidence="1" id="KW-0378">Hydrolase</keyword>
<keyword evidence="2" id="KW-1185">Reference proteome</keyword>
<dbReference type="Proteomes" id="UP001595823">
    <property type="component" value="Unassembled WGS sequence"/>
</dbReference>
<evidence type="ECO:0000313" key="1">
    <source>
        <dbReference type="EMBL" id="MFC4336442.1"/>
    </source>
</evidence>
<dbReference type="Pfam" id="PF10118">
    <property type="entry name" value="Metal_hydrol"/>
    <property type="match status" value="1"/>
</dbReference>
<dbReference type="PIRSF" id="PIRSF007580">
    <property type="entry name" value="UCP07580"/>
    <property type="match status" value="1"/>
</dbReference>
<name>A0ABV8U0T4_9ACTN</name>
<dbReference type="EMBL" id="JBHSDK010000021">
    <property type="protein sequence ID" value="MFC4336442.1"/>
    <property type="molecule type" value="Genomic_DNA"/>
</dbReference>
<dbReference type="PANTHER" id="PTHR39456">
    <property type="entry name" value="METAL-DEPENDENT HYDROLASE"/>
    <property type="match status" value="1"/>
</dbReference>
<dbReference type="GO" id="GO:0016787">
    <property type="term" value="F:hydrolase activity"/>
    <property type="evidence" value="ECO:0007669"/>
    <property type="project" value="UniProtKB-KW"/>
</dbReference>
<sequence length="300" mass="34407">MTPIQQQDRPATAAVPPEVALHPRNVHFDWSSVPLHWIPGEAFASHTINVLHLLLPEGETWFIRVFEEALPHIRDEALREAVLGFIGQEALHAEAHSHVLDHLGEQGIDCEPYQRQMRWLFHKMLGDRPELDGPRQMRYLQERVALVSAIEHFTAFLGQWALDAVALEKAGADPTMLDLLRWHGAEEVEHRAVAFDLAQHLAGGYPLRVKSALMSISTLIILWWRGVRFFLEADPVTRDDRRARLRRYVSDSHRELLPRIWTMLRSYARYIRPSYHPLQDFNTAQAVAYLATSPAARGAH</sequence>
<accession>A0ABV8U0T4</accession>
<reference evidence="2" key="1">
    <citation type="journal article" date="2019" name="Int. J. Syst. Evol. Microbiol.">
        <title>The Global Catalogue of Microorganisms (GCM) 10K type strain sequencing project: providing services to taxonomists for standard genome sequencing and annotation.</title>
        <authorList>
            <consortium name="The Broad Institute Genomics Platform"/>
            <consortium name="The Broad Institute Genome Sequencing Center for Infectious Disease"/>
            <person name="Wu L."/>
            <person name="Ma J."/>
        </authorList>
    </citation>
    <scope>NUCLEOTIDE SEQUENCE [LARGE SCALE GENOMIC DNA]</scope>
    <source>
        <strain evidence="2">IBRC-M 10908</strain>
    </source>
</reference>
<organism evidence="1 2">
    <name type="scientific">Salininema proteolyticum</name>
    <dbReference type="NCBI Taxonomy" id="1607685"/>
    <lineage>
        <taxon>Bacteria</taxon>
        <taxon>Bacillati</taxon>
        <taxon>Actinomycetota</taxon>
        <taxon>Actinomycetes</taxon>
        <taxon>Glycomycetales</taxon>
        <taxon>Glycomycetaceae</taxon>
        <taxon>Salininema</taxon>
    </lineage>
</organism>
<evidence type="ECO:0000313" key="2">
    <source>
        <dbReference type="Proteomes" id="UP001595823"/>
    </source>
</evidence>
<proteinExistence type="predicted"/>
<dbReference type="RefSeq" id="WP_380622384.1">
    <property type="nucleotide sequence ID" value="NZ_JBHSDK010000021.1"/>
</dbReference>